<feature type="compositionally biased region" description="Basic and acidic residues" evidence="1">
    <location>
        <begin position="345"/>
        <end position="358"/>
    </location>
</feature>
<accession>A0AAD2CYI6</accession>
<reference evidence="2" key="1">
    <citation type="submission" date="2023-08" db="EMBL/GenBank/DDBJ databases">
        <authorList>
            <person name="Audoor S."/>
            <person name="Bilcke G."/>
        </authorList>
    </citation>
    <scope>NUCLEOTIDE SEQUENCE</scope>
</reference>
<dbReference type="EMBL" id="CAKOGP040001112">
    <property type="protein sequence ID" value="CAJ1942170.1"/>
    <property type="molecule type" value="Genomic_DNA"/>
</dbReference>
<evidence type="ECO:0008006" key="4">
    <source>
        <dbReference type="Google" id="ProtNLM"/>
    </source>
</evidence>
<keyword evidence="3" id="KW-1185">Reference proteome</keyword>
<feature type="region of interest" description="Disordered" evidence="1">
    <location>
        <begin position="345"/>
        <end position="377"/>
    </location>
</feature>
<evidence type="ECO:0000313" key="2">
    <source>
        <dbReference type="EMBL" id="CAJ1942170.1"/>
    </source>
</evidence>
<dbReference type="AlphaFoldDB" id="A0AAD2CYI6"/>
<name>A0AAD2CYI6_9STRA</name>
<gene>
    <name evidence="2" type="ORF">CYCCA115_LOCUS7813</name>
</gene>
<organism evidence="2 3">
    <name type="scientific">Cylindrotheca closterium</name>
    <dbReference type="NCBI Taxonomy" id="2856"/>
    <lineage>
        <taxon>Eukaryota</taxon>
        <taxon>Sar</taxon>
        <taxon>Stramenopiles</taxon>
        <taxon>Ochrophyta</taxon>
        <taxon>Bacillariophyta</taxon>
        <taxon>Bacillariophyceae</taxon>
        <taxon>Bacillariophycidae</taxon>
        <taxon>Bacillariales</taxon>
        <taxon>Bacillariaceae</taxon>
        <taxon>Cylindrotheca</taxon>
    </lineage>
</organism>
<proteinExistence type="predicted"/>
<sequence length="377" mass="43211">MFSRLLSSRNAPIASRKIIGRKWMSALSTVSLSTAHQNSHNSKTSFHNMRRRTQHENKFLHTPLSSDGFHIHQRRNFASNSRNIKDKAATPKLNLKDEVLPCHEHLDPDGNILSKSEWIHVNGTLPICSVEEVIDAFETHVLRESERWGIIDLDAPWNPVEEASVPTLSLDPWLTEDGPRIVEAAHVVISPFGRPNGWYIKFPNRSFSNALLSRAQQEHFHMSWKVVQVSEHHYDPVREQEENYAYKNGFVVDDTMVRFENCPPGMRDEDIRLRLSRYDLAPEGKTVMLWKAWTNDGKRAPLMFVVRFASAAWARAAIREMQGLRVNGKSIKMIQYPNQLVYKNVTKEEEETRGKDDPEAPSDAASDDSEGEAKEVY</sequence>
<dbReference type="Proteomes" id="UP001295423">
    <property type="component" value="Unassembled WGS sequence"/>
</dbReference>
<evidence type="ECO:0000313" key="3">
    <source>
        <dbReference type="Proteomes" id="UP001295423"/>
    </source>
</evidence>
<evidence type="ECO:0000256" key="1">
    <source>
        <dbReference type="SAM" id="MobiDB-lite"/>
    </source>
</evidence>
<comment type="caution">
    <text evidence="2">The sequence shown here is derived from an EMBL/GenBank/DDBJ whole genome shotgun (WGS) entry which is preliminary data.</text>
</comment>
<protein>
    <recommendedName>
        <fullName evidence="4">RRM domain-containing protein</fullName>
    </recommendedName>
</protein>